<sequence>MSSSSIARRYVRVLPEIYCSEEPSAMARCYAITLWQPTALLSHRTAAWLYGWIEEPAVFEISLGPGLKPRLPSWITMYRRTLPAGERVVHGGLPVPIEPRTLIDCVAVMTLQDAARLVDQRLTTDVDRDQVTSLIGRTPNLRGNKRASGLIATASIGFASEPERVLGRTLIVLGLRMRVNYRVGDYICDLVDEWAMVIVEVDGREFHSAPEVFSKDRRRQNHLVLEGWLVLRYSAFDVLSDPEKVAREIVEVVRRRRNSRKRRT</sequence>
<dbReference type="InterPro" id="IPR047216">
    <property type="entry name" value="Endonuclease_DUF559_bact"/>
</dbReference>
<accession>A0A177YGZ5</accession>
<name>A0A177YGZ5_9NOCA</name>
<comment type="caution">
    <text evidence="2">The sequence shown here is derived from an EMBL/GenBank/DDBJ whole genome shotgun (WGS) entry which is preliminary data.</text>
</comment>
<proteinExistence type="predicted"/>
<gene>
    <name evidence="2" type="ORF">A3K89_05720</name>
</gene>
<evidence type="ECO:0000313" key="3">
    <source>
        <dbReference type="Proteomes" id="UP000077519"/>
    </source>
</evidence>
<dbReference type="PANTHER" id="PTHR38590">
    <property type="entry name" value="BLL0828 PROTEIN"/>
    <property type="match status" value="1"/>
</dbReference>
<reference evidence="2 3" key="1">
    <citation type="submission" date="2016-03" db="EMBL/GenBank/DDBJ databases">
        <title>Genome sequence of Rhodococcus kyotonensis KB10.</title>
        <authorList>
            <person name="Jeong H."/>
            <person name="Hong C.E."/>
            <person name="Jo S.H."/>
            <person name="Park J.M."/>
        </authorList>
    </citation>
    <scope>NUCLEOTIDE SEQUENCE [LARGE SCALE GENOMIC DNA]</scope>
    <source>
        <strain evidence="2 3">KB10</strain>
    </source>
</reference>
<dbReference type="AlphaFoldDB" id="A0A177YGZ5"/>
<dbReference type="Pfam" id="PF04480">
    <property type="entry name" value="DUF559"/>
    <property type="match status" value="1"/>
</dbReference>
<keyword evidence="3" id="KW-1185">Reference proteome</keyword>
<dbReference type="EMBL" id="LVHI01000012">
    <property type="protein sequence ID" value="OAK54812.1"/>
    <property type="molecule type" value="Genomic_DNA"/>
</dbReference>
<dbReference type="SUPFAM" id="SSF52980">
    <property type="entry name" value="Restriction endonuclease-like"/>
    <property type="match status" value="1"/>
</dbReference>
<protein>
    <recommendedName>
        <fullName evidence="1">DUF559 domain-containing protein</fullName>
    </recommendedName>
</protein>
<dbReference type="Gene3D" id="3.40.960.10">
    <property type="entry name" value="VSR Endonuclease"/>
    <property type="match status" value="1"/>
</dbReference>
<evidence type="ECO:0000313" key="2">
    <source>
        <dbReference type="EMBL" id="OAK54812.1"/>
    </source>
</evidence>
<feature type="domain" description="DUF559" evidence="1">
    <location>
        <begin position="172"/>
        <end position="253"/>
    </location>
</feature>
<dbReference type="PANTHER" id="PTHR38590:SF1">
    <property type="entry name" value="BLL0828 PROTEIN"/>
    <property type="match status" value="1"/>
</dbReference>
<dbReference type="RefSeq" id="WP_068425724.1">
    <property type="nucleotide sequence ID" value="NZ_LVHI01000012.1"/>
</dbReference>
<organism evidence="2 3">
    <name type="scientific">Rhodococcoides kyotonense</name>
    <dbReference type="NCBI Taxonomy" id="398843"/>
    <lineage>
        <taxon>Bacteria</taxon>
        <taxon>Bacillati</taxon>
        <taxon>Actinomycetota</taxon>
        <taxon>Actinomycetes</taxon>
        <taxon>Mycobacteriales</taxon>
        <taxon>Nocardiaceae</taxon>
        <taxon>Rhodococcoides</taxon>
    </lineage>
</organism>
<dbReference type="InterPro" id="IPR007569">
    <property type="entry name" value="DUF559"/>
</dbReference>
<dbReference type="InterPro" id="IPR011335">
    <property type="entry name" value="Restrct_endonuc-II-like"/>
</dbReference>
<evidence type="ECO:0000259" key="1">
    <source>
        <dbReference type="Pfam" id="PF04480"/>
    </source>
</evidence>
<dbReference type="Proteomes" id="UP000077519">
    <property type="component" value="Unassembled WGS sequence"/>
</dbReference>